<dbReference type="PANTHER" id="PTHR40050:SF1">
    <property type="entry name" value="INNER SPORE COAT PROTEIN H"/>
    <property type="match status" value="1"/>
</dbReference>
<protein>
    <submittedName>
        <fullName evidence="2">CotH kinase family protein</fullName>
    </submittedName>
</protein>
<reference evidence="2" key="1">
    <citation type="journal article" date="2021" name="PeerJ">
        <title>Extensive microbial diversity within the chicken gut microbiome revealed by metagenomics and culture.</title>
        <authorList>
            <person name="Gilroy R."/>
            <person name="Ravi A."/>
            <person name="Getino M."/>
            <person name="Pursley I."/>
            <person name="Horton D.L."/>
            <person name="Alikhan N.F."/>
            <person name="Baker D."/>
            <person name="Gharbi K."/>
            <person name="Hall N."/>
            <person name="Watson M."/>
            <person name="Adriaenssens E.M."/>
            <person name="Foster-Nyarko E."/>
            <person name="Jarju S."/>
            <person name="Secka A."/>
            <person name="Antonio M."/>
            <person name="Oren A."/>
            <person name="Chaudhuri R.R."/>
            <person name="La Ragione R."/>
            <person name="Hildebrand F."/>
            <person name="Pallen M.J."/>
        </authorList>
    </citation>
    <scope>NUCLEOTIDE SEQUENCE</scope>
    <source>
        <strain evidence="2">CHK188-5543</strain>
    </source>
</reference>
<proteinExistence type="predicted"/>
<gene>
    <name evidence="2" type="ORF">H9736_08320</name>
</gene>
<dbReference type="InterPro" id="IPR014867">
    <property type="entry name" value="Spore_coat_CotH_CotH2/3/7"/>
</dbReference>
<evidence type="ECO:0000313" key="3">
    <source>
        <dbReference type="Proteomes" id="UP000886800"/>
    </source>
</evidence>
<evidence type="ECO:0000256" key="1">
    <source>
        <dbReference type="SAM" id="Phobius"/>
    </source>
</evidence>
<keyword evidence="1" id="KW-0472">Membrane</keyword>
<dbReference type="Proteomes" id="UP000886800">
    <property type="component" value="Unassembled WGS sequence"/>
</dbReference>
<dbReference type="GO" id="GO:0016301">
    <property type="term" value="F:kinase activity"/>
    <property type="evidence" value="ECO:0007669"/>
    <property type="project" value="UniProtKB-KW"/>
</dbReference>
<accession>A0A9D2B8J7</accession>
<feature type="transmembrane region" description="Helical" evidence="1">
    <location>
        <begin position="7"/>
        <end position="28"/>
    </location>
</feature>
<keyword evidence="1" id="KW-1133">Transmembrane helix</keyword>
<dbReference type="PANTHER" id="PTHR40050">
    <property type="entry name" value="INNER SPORE COAT PROTEIN H"/>
    <property type="match status" value="1"/>
</dbReference>
<dbReference type="AlphaFoldDB" id="A0A9D2B8J7"/>
<name>A0A9D2B8J7_9FIRM</name>
<comment type="caution">
    <text evidence="2">The sequence shown here is derived from an EMBL/GenBank/DDBJ whole genome shotgun (WGS) entry which is preliminary data.</text>
</comment>
<keyword evidence="2" id="KW-0418">Kinase</keyword>
<reference evidence="2" key="2">
    <citation type="submission" date="2021-04" db="EMBL/GenBank/DDBJ databases">
        <authorList>
            <person name="Gilroy R."/>
        </authorList>
    </citation>
    <scope>NUCLEOTIDE SEQUENCE</scope>
    <source>
        <strain evidence="2">CHK188-5543</strain>
    </source>
</reference>
<sequence>MIRHRHIDLICILAAMLALALTGLFFFGEHLGLQPASSTPGYLYRLFDSGRVHRIDLQIDDWAGFLAAAPDEGYLPCTAVIDGEAFHQVGLRAKGNNSLHLTEEYGLSRYSLKLKFDHYVDGGNYHGLEKFSLDASFQDNSYLKAWLAYDMMAFMGVPSPLCSYTWVTVNGQPWGLFLAIEEPEEAFIRRNFGPDHGRLYKPDYRSLYAENADVALRYIDDNPASYPNIFENAKFAIDAADQERLIEALRVLSTGEDLETAVNVDEVLRYFTVQVFVMNWDSYLGYTGHNYFLYEEDGILSILPWDYNLAFGTYALGMTDPIRDPNILINWPVNTPAEGEVMLNRPLYHNLMKHNAYFDQYHAYFDQLLSEYWESGHGEAAIRQIQALIAPYVEEDPTAFCSYEDHRLAVDTLLEVCRLRSESIRGQLEGDYPITLAQQAKEPGTGVDASHVDLRALGDFDDLETAKARQELALRTVEAFGREGP</sequence>
<dbReference type="Pfam" id="PF08757">
    <property type="entry name" value="CotH"/>
    <property type="match status" value="1"/>
</dbReference>
<evidence type="ECO:0000313" key="2">
    <source>
        <dbReference type="EMBL" id="HIX66237.1"/>
    </source>
</evidence>
<keyword evidence="1" id="KW-0812">Transmembrane</keyword>
<organism evidence="2 3">
    <name type="scientific">Candidatus Anaerotruncus excrementipullorum</name>
    <dbReference type="NCBI Taxonomy" id="2838465"/>
    <lineage>
        <taxon>Bacteria</taxon>
        <taxon>Bacillati</taxon>
        <taxon>Bacillota</taxon>
        <taxon>Clostridia</taxon>
        <taxon>Eubacteriales</taxon>
        <taxon>Oscillospiraceae</taxon>
        <taxon>Anaerotruncus</taxon>
    </lineage>
</organism>
<dbReference type="EMBL" id="DXES01000175">
    <property type="protein sequence ID" value="HIX66237.1"/>
    <property type="molecule type" value="Genomic_DNA"/>
</dbReference>
<keyword evidence="2" id="KW-0808">Transferase</keyword>